<dbReference type="Proteomes" id="UP000813824">
    <property type="component" value="Unassembled WGS sequence"/>
</dbReference>
<evidence type="ECO:0000256" key="1">
    <source>
        <dbReference type="SAM" id="MobiDB-lite"/>
    </source>
</evidence>
<dbReference type="InterPro" id="IPR011333">
    <property type="entry name" value="SKP1/BTB/POZ_sf"/>
</dbReference>
<dbReference type="OrthoDB" id="3220652at2759"/>
<dbReference type="EMBL" id="JAEVFJ010000052">
    <property type="protein sequence ID" value="KAH8081314.1"/>
    <property type="molecule type" value="Genomic_DNA"/>
</dbReference>
<sequence length="389" mass="43429">MSLTLLDFPTLVRTDVWFSDGNVILIAGSAAFKVHKGQLERHSEIFQDLFSVPQPEGQLLFEGCPWVELHDSPSDILHLLHALYDGLYFDKSSGEDFPDIAGVLRLSTKYMIEHLRQRCLVRLTTDWPSTLAGWDAREKVATDKDGRYGPREAYPHPLLVMSLALELGITDVLPSAYLDLARYGPRRIVSGTPLPQPVISSVPRTDSQTKDPLDGKSRVLDSSKTSTTDEEDILVPSHAELSAILRGREVGQRHIAMFIENELVSRPISARCFNKHHDAGRACRESTYFVMLNILRAIGGISHGRDADPLFTLTQVVEMLGRTDFTDGVKQCGLKMCAACKMDVEECVVAARKDVWEQVPLWFDLGPWKGSKEEVVLDAEDSEEIARAI</sequence>
<proteinExistence type="predicted"/>
<dbReference type="Pfam" id="PF00651">
    <property type="entry name" value="BTB"/>
    <property type="match status" value="1"/>
</dbReference>
<feature type="domain" description="BTB" evidence="2">
    <location>
        <begin position="21"/>
        <end position="86"/>
    </location>
</feature>
<evidence type="ECO:0000259" key="2">
    <source>
        <dbReference type="PROSITE" id="PS50097"/>
    </source>
</evidence>
<name>A0A8K0UFL3_9AGAR</name>
<dbReference type="CDD" id="cd18186">
    <property type="entry name" value="BTB_POZ_ZBTB_KLHL-like"/>
    <property type="match status" value="1"/>
</dbReference>
<feature type="region of interest" description="Disordered" evidence="1">
    <location>
        <begin position="194"/>
        <end position="232"/>
    </location>
</feature>
<dbReference type="PROSITE" id="PS50097">
    <property type="entry name" value="BTB"/>
    <property type="match status" value="1"/>
</dbReference>
<evidence type="ECO:0000313" key="3">
    <source>
        <dbReference type="EMBL" id="KAH8081314.1"/>
    </source>
</evidence>
<dbReference type="InterPro" id="IPR000210">
    <property type="entry name" value="BTB/POZ_dom"/>
</dbReference>
<dbReference type="Gene3D" id="3.30.710.10">
    <property type="entry name" value="Potassium Channel Kv1.1, Chain A"/>
    <property type="match status" value="1"/>
</dbReference>
<organism evidence="3 4">
    <name type="scientific">Cristinia sonorae</name>
    <dbReference type="NCBI Taxonomy" id="1940300"/>
    <lineage>
        <taxon>Eukaryota</taxon>
        <taxon>Fungi</taxon>
        <taxon>Dikarya</taxon>
        <taxon>Basidiomycota</taxon>
        <taxon>Agaricomycotina</taxon>
        <taxon>Agaricomycetes</taxon>
        <taxon>Agaricomycetidae</taxon>
        <taxon>Agaricales</taxon>
        <taxon>Pleurotineae</taxon>
        <taxon>Stephanosporaceae</taxon>
        <taxon>Cristinia</taxon>
    </lineage>
</organism>
<keyword evidence="4" id="KW-1185">Reference proteome</keyword>
<dbReference type="SMART" id="SM00225">
    <property type="entry name" value="BTB"/>
    <property type="match status" value="1"/>
</dbReference>
<dbReference type="AlphaFoldDB" id="A0A8K0UFL3"/>
<comment type="caution">
    <text evidence="3">The sequence shown here is derived from an EMBL/GenBank/DDBJ whole genome shotgun (WGS) entry which is preliminary data.</text>
</comment>
<accession>A0A8K0UFL3</accession>
<dbReference type="SUPFAM" id="SSF54695">
    <property type="entry name" value="POZ domain"/>
    <property type="match status" value="1"/>
</dbReference>
<protein>
    <recommendedName>
        <fullName evidence="2">BTB domain-containing protein</fullName>
    </recommendedName>
</protein>
<gene>
    <name evidence="3" type="ORF">BXZ70DRAFT_959766</name>
</gene>
<reference evidence="3" key="1">
    <citation type="journal article" date="2021" name="New Phytol.">
        <title>Evolutionary innovations through gain and loss of genes in the ectomycorrhizal Boletales.</title>
        <authorList>
            <person name="Wu G."/>
            <person name="Miyauchi S."/>
            <person name="Morin E."/>
            <person name="Kuo A."/>
            <person name="Drula E."/>
            <person name="Varga T."/>
            <person name="Kohler A."/>
            <person name="Feng B."/>
            <person name="Cao Y."/>
            <person name="Lipzen A."/>
            <person name="Daum C."/>
            <person name="Hundley H."/>
            <person name="Pangilinan J."/>
            <person name="Johnson J."/>
            <person name="Barry K."/>
            <person name="LaButti K."/>
            <person name="Ng V."/>
            <person name="Ahrendt S."/>
            <person name="Min B."/>
            <person name="Choi I.G."/>
            <person name="Park H."/>
            <person name="Plett J.M."/>
            <person name="Magnuson J."/>
            <person name="Spatafora J.W."/>
            <person name="Nagy L.G."/>
            <person name="Henrissat B."/>
            <person name="Grigoriev I.V."/>
            <person name="Yang Z.L."/>
            <person name="Xu J."/>
            <person name="Martin F.M."/>
        </authorList>
    </citation>
    <scope>NUCLEOTIDE SEQUENCE</scope>
    <source>
        <strain evidence="3">KKN 215</strain>
    </source>
</reference>
<feature type="compositionally biased region" description="Basic and acidic residues" evidence="1">
    <location>
        <begin position="207"/>
        <end position="221"/>
    </location>
</feature>
<evidence type="ECO:0000313" key="4">
    <source>
        <dbReference type="Proteomes" id="UP000813824"/>
    </source>
</evidence>